<dbReference type="InterPro" id="IPR044946">
    <property type="entry name" value="Restrct_endonuc_typeI_TRD_sf"/>
</dbReference>
<reference evidence="4" key="1">
    <citation type="journal article" date="2019" name="Int. J. Syst. Evol. Microbiol.">
        <title>The Global Catalogue of Microorganisms (GCM) 10K type strain sequencing project: providing services to taxonomists for standard genome sequencing and annotation.</title>
        <authorList>
            <consortium name="The Broad Institute Genomics Platform"/>
            <consortium name="The Broad Institute Genome Sequencing Center for Infectious Disease"/>
            <person name="Wu L."/>
            <person name="Ma J."/>
        </authorList>
    </citation>
    <scope>NUCLEOTIDE SEQUENCE [LARGE SCALE GENOMIC DNA]</scope>
    <source>
        <strain evidence="4">JCM 18123</strain>
    </source>
</reference>
<name>A0ABP9G7H6_9ACTN</name>
<dbReference type="InterPro" id="IPR052021">
    <property type="entry name" value="Type-I_RS_S_subunit"/>
</dbReference>
<proteinExistence type="predicted"/>
<dbReference type="Proteomes" id="UP001499993">
    <property type="component" value="Unassembled WGS sequence"/>
</dbReference>
<evidence type="ECO:0000256" key="1">
    <source>
        <dbReference type="ARBA" id="ARBA00022747"/>
    </source>
</evidence>
<protein>
    <recommendedName>
        <fullName evidence="5">Type I restriction modification DNA specificity domain-containing protein</fullName>
    </recommendedName>
</protein>
<gene>
    <name evidence="3" type="ORF">GCM10023224_08510</name>
</gene>
<evidence type="ECO:0000313" key="3">
    <source>
        <dbReference type="EMBL" id="GAA4930961.1"/>
    </source>
</evidence>
<dbReference type="PANTHER" id="PTHR30408">
    <property type="entry name" value="TYPE-1 RESTRICTION ENZYME ECOKI SPECIFICITY PROTEIN"/>
    <property type="match status" value="1"/>
</dbReference>
<evidence type="ECO:0008006" key="5">
    <source>
        <dbReference type="Google" id="ProtNLM"/>
    </source>
</evidence>
<dbReference type="EMBL" id="BAABIK010000003">
    <property type="protein sequence ID" value="GAA4930961.1"/>
    <property type="molecule type" value="Genomic_DNA"/>
</dbReference>
<comment type="caution">
    <text evidence="3">The sequence shown here is derived from an EMBL/GenBank/DDBJ whole genome shotgun (WGS) entry which is preliminary data.</text>
</comment>
<keyword evidence="1" id="KW-0680">Restriction system</keyword>
<accession>A0ABP9G7H6</accession>
<organism evidence="3 4">
    <name type="scientific">Streptomonospora halophila</name>
    <dbReference type="NCBI Taxonomy" id="427369"/>
    <lineage>
        <taxon>Bacteria</taxon>
        <taxon>Bacillati</taxon>
        <taxon>Actinomycetota</taxon>
        <taxon>Actinomycetes</taxon>
        <taxon>Streptosporangiales</taxon>
        <taxon>Nocardiopsidaceae</taxon>
        <taxon>Streptomonospora</taxon>
    </lineage>
</organism>
<dbReference type="SUPFAM" id="SSF116734">
    <property type="entry name" value="DNA methylase specificity domain"/>
    <property type="match status" value="1"/>
</dbReference>
<sequence length="231" mass="25106">MRDLLTLRRERVIEKLLGLDATNIVTKPLKYGTQLITVGIVVTPAAWYVDSAGIPALRGMNVTSGKISNSNLVHISREGHAAHRKSTLRQGDLVVVRTGQAGAAAVIPPELDGANCIDLVLVRPSPDMNSKYLEYILNSDWAKRRVEQYSVGSIQSHFNVSAMKQMPVPVFPLAQQREVTKQVDKEVSAMEQILASMERANILLAERRQALITAAVTGQIDVTTAGRAAAG</sequence>
<evidence type="ECO:0000256" key="2">
    <source>
        <dbReference type="ARBA" id="ARBA00023125"/>
    </source>
</evidence>
<keyword evidence="4" id="KW-1185">Reference proteome</keyword>
<evidence type="ECO:0000313" key="4">
    <source>
        <dbReference type="Proteomes" id="UP001499993"/>
    </source>
</evidence>
<dbReference type="Gene3D" id="3.90.220.20">
    <property type="entry name" value="DNA methylase specificity domains"/>
    <property type="match status" value="1"/>
</dbReference>
<keyword evidence="2" id="KW-0238">DNA-binding</keyword>
<dbReference type="PANTHER" id="PTHR30408:SF12">
    <property type="entry name" value="TYPE I RESTRICTION ENZYME MJAVIII SPECIFICITY SUBUNIT"/>
    <property type="match status" value="1"/>
</dbReference>